<dbReference type="AlphaFoldDB" id="A0AAN7VSN2"/>
<dbReference type="Proteomes" id="UP001329430">
    <property type="component" value="Chromosome 1"/>
</dbReference>
<dbReference type="InterPro" id="IPR029058">
    <property type="entry name" value="AB_hydrolase_fold"/>
</dbReference>
<protein>
    <recommendedName>
        <fullName evidence="7">Carboxylic ester hydrolase</fullName>
        <ecNumber evidence="7">3.1.1.-</ecNumber>
    </recommendedName>
</protein>
<evidence type="ECO:0000256" key="1">
    <source>
        <dbReference type="ARBA" id="ARBA00005964"/>
    </source>
</evidence>
<dbReference type="Gene3D" id="3.40.50.1820">
    <property type="entry name" value="alpha/beta hydrolase"/>
    <property type="match status" value="1"/>
</dbReference>
<keyword evidence="3" id="KW-0719">Serine esterase</keyword>
<evidence type="ECO:0000313" key="10">
    <source>
        <dbReference type="Proteomes" id="UP001329430"/>
    </source>
</evidence>
<dbReference type="EC" id="3.1.1.-" evidence="7"/>
<keyword evidence="4 7" id="KW-0378">Hydrolase</keyword>
<keyword evidence="5" id="KW-1015">Disulfide bond</keyword>
<feature type="signal peptide" evidence="7">
    <location>
        <begin position="1"/>
        <end position="20"/>
    </location>
</feature>
<name>A0AAN7VSN2_9COLE</name>
<sequence length="566" mass="64020">MEVFTYVKLFLLSYAIEVTCNMISSVANDGPLVQTSLGQILGFYRSSFEGRIFSAFEGIPYAKPPVGDLRFEAPQPALPWNDVLNANTLYICKQAPTSFIPVSGNQGTEDCLYLNVYVPKAQPSENDNYDVIVNIHGGAFMMGSSSFADPRCLMDRDIVYVNLNYRLGILGFLSTEDGIVPGNNGLKDQQLALKWVQAHIKQFGGNPKSVTLMGLSAGGASVHFHYFSPQSKGLFHRAISQSGTALMSWALQKGALQKTRKLAVSLNCQETDTRTIVNCLKAIPVDDLVYKTKDFYDLAQFPIAPFAPVVEVESEFSFLTKHPYKQLEDGEVNDLPWLTWIARDEGMLGTMFLTKLLDQVENNWNEWSEHLFDYKYVCPDAKKKEIAEKIKSFYFKNEKVCEANIKLLTKVFGDRFFNIGFEIAIQMQAKVTNSPIYAAIYSYERSNFLQKLMGVELEGVPHGAEGPLLHNMDSIIKMFPELKLTDSEILMKDILIDFVTSFAKNGKPQSNEVEWEPITTNDPKYLLINDLNDLNMVEIPELSPKEFWKSMDFMENNQHERSRDEL</sequence>
<comment type="caution">
    <text evidence="9">The sequence shown here is derived from an EMBL/GenBank/DDBJ whole genome shotgun (WGS) entry which is preliminary data.</text>
</comment>
<organism evidence="9 10">
    <name type="scientific">Pyrocoelia pectoralis</name>
    <dbReference type="NCBI Taxonomy" id="417401"/>
    <lineage>
        <taxon>Eukaryota</taxon>
        <taxon>Metazoa</taxon>
        <taxon>Ecdysozoa</taxon>
        <taxon>Arthropoda</taxon>
        <taxon>Hexapoda</taxon>
        <taxon>Insecta</taxon>
        <taxon>Pterygota</taxon>
        <taxon>Neoptera</taxon>
        <taxon>Endopterygota</taxon>
        <taxon>Coleoptera</taxon>
        <taxon>Polyphaga</taxon>
        <taxon>Elateriformia</taxon>
        <taxon>Elateroidea</taxon>
        <taxon>Lampyridae</taxon>
        <taxon>Lampyrinae</taxon>
        <taxon>Pyrocoelia</taxon>
    </lineage>
</organism>
<comment type="similarity">
    <text evidence="1 7">Belongs to the type-B carboxylesterase/lipase family.</text>
</comment>
<dbReference type="InterPro" id="IPR002018">
    <property type="entry name" value="CarbesteraseB"/>
</dbReference>
<evidence type="ECO:0000256" key="5">
    <source>
        <dbReference type="ARBA" id="ARBA00023157"/>
    </source>
</evidence>
<dbReference type="PANTHER" id="PTHR43142">
    <property type="entry name" value="CARBOXYLIC ESTER HYDROLASE"/>
    <property type="match status" value="1"/>
</dbReference>
<reference evidence="9 10" key="1">
    <citation type="journal article" date="2024" name="Insects">
        <title>An Improved Chromosome-Level Genome Assembly of the Firefly Pyrocoelia pectoralis.</title>
        <authorList>
            <person name="Fu X."/>
            <person name="Meyer-Rochow V.B."/>
            <person name="Ballantyne L."/>
            <person name="Zhu X."/>
        </authorList>
    </citation>
    <scope>NUCLEOTIDE SEQUENCE [LARGE SCALE GENOMIC DNA]</scope>
    <source>
        <strain evidence="9">XCY_ONT2</strain>
    </source>
</reference>
<gene>
    <name evidence="9" type="ORF">RI129_000367</name>
</gene>
<dbReference type="PROSITE" id="PS01173">
    <property type="entry name" value="LIPASE_GDXG_HIS"/>
    <property type="match status" value="1"/>
</dbReference>
<evidence type="ECO:0000256" key="2">
    <source>
        <dbReference type="ARBA" id="ARBA00010515"/>
    </source>
</evidence>
<evidence type="ECO:0000259" key="8">
    <source>
        <dbReference type="Pfam" id="PF00135"/>
    </source>
</evidence>
<keyword evidence="6" id="KW-0325">Glycoprotein</keyword>
<dbReference type="GO" id="GO:0052689">
    <property type="term" value="F:carboxylic ester hydrolase activity"/>
    <property type="evidence" value="ECO:0007669"/>
    <property type="project" value="UniProtKB-KW"/>
</dbReference>
<dbReference type="InterPro" id="IPR019819">
    <property type="entry name" value="Carboxylesterase_B_CS"/>
</dbReference>
<comment type="similarity">
    <text evidence="2">Belongs to the 'GDXG' lipolytic enzyme family.</text>
</comment>
<feature type="chain" id="PRO_5042664749" description="Carboxylic ester hydrolase" evidence="7">
    <location>
        <begin position="21"/>
        <end position="566"/>
    </location>
</feature>
<dbReference type="PROSITE" id="PS00941">
    <property type="entry name" value="CARBOXYLESTERASE_B_2"/>
    <property type="match status" value="1"/>
</dbReference>
<dbReference type="InterPro" id="IPR002168">
    <property type="entry name" value="Lipase_GDXG_HIS_AS"/>
</dbReference>
<proteinExistence type="inferred from homology"/>
<dbReference type="Pfam" id="PF00135">
    <property type="entry name" value="COesterase"/>
    <property type="match status" value="1"/>
</dbReference>
<dbReference type="PROSITE" id="PS00122">
    <property type="entry name" value="CARBOXYLESTERASE_B_1"/>
    <property type="match status" value="1"/>
</dbReference>
<evidence type="ECO:0000256" key="3">
    <source>
        <dbReference type="ARBA" id="ARBA00022487"/>
    </source>
</evidence>
<keyword evidence="7" id="KW-0732">Signal</keyword>
<evidence type="ECO:0000313" key="9">
    <source>
        <dbReference type="EMBL" id="KAK5649338.1"/>
    </source>
</evidence>
<evidence type="ECO:0000256" key="6">
    <source>
        <dbReference type="ARBA" id="ARBA00023180"/>
    </source>
</evidence>
<dbReference type="EMBL" id="JAVRBK010000001">
    <property type="protein sequence ID" value="KAK5649338.1"/>
    <property type="molecule type" value="Genomic_DNA"/>
</dbReference>
<evidence type="ECO:0000256" key="4">
    <source>
        <dbReference type="ARBA" id="ARBA00022801"/>
    </source>
</evidence>
<keyword evidence="10" id="KW-1185">Reference proteome</keyword>
<dbReference type="PANTHER" id="PTHR43142:SF1">
    <property type="entry name" value="CARBOXYLIC ESTER HYDROLASE"/>
    <property type="match status" value="1"/>
</dbReference>
<accession>A0AAN7VSN2</accession>
<dbReference type="SUPFAM" id="SSF53474">
    <property type="entry name" value="alpha/beta-Hydrolases"/>
    <property type="match status" value="1"/>
</dbReference>
<dbReference type="InterPro" id="IPR019826">
    <property type="entry name" value="Carboxylesterase_B_AS"/>
</dbReference>
<feature type="domain" description="Carboxylesterase type B" evidence="8">
    <location>
        <begin position="31"/>
        <end position="532"/>
    </location>
</feature>
<evidence type="ECO:0000256" key="7">
    <source>
        <dbReference type="RuleBase" id="RU361235"/>
    </source>
</evidence>